<dbReference type="EMBL" id="QENQ01000001">
    <property type="protein sequence ID" value="PVX29619.1"/>
    <property type="molecule type" value="Genomic_DNA"/>
</dbReference>
<proteinExistence type="predicted"/>
<reference evidence="2 3" key="1">
    <citation type="submission" date="2018-05" db="EMBL/GenBank/DDBJ databases">
        <title>Description of Sphingomonas pokkalii sp nov, isolated from the rhizosphere of saline tolerant pokkali rice and its draft genome analysis.</title>
        <authorList>
            <person name="Menon R."/>
            <person name="Kumari S."/>
            <person name="Rameshkumar N."/>
        </authorList>
    </citation>
    <scope>NUCLEOTIDE SEQUENCE [LARGE SCALE GENOMIC DNA]</scope>
    <source>
        <strain evidence="2 3">L3B27</strain>
    </source>
</reference>
<dbReference type="OrthoDB" id="5295305at2"/>
<dbReference type="PANTHER" id="PTHR43792">
    <property type="entry name" value="GNAT FAMILY, PUTATIVE (AFU_ORTHOLOGUE AFUA_3G00765)-RELATED-RELATED"/>
    <property type="match status" value="1"/>
</dbReference>
<dbReference type="GO" id="GO:0016747">
    <property type="term" value="F:acyltransferase activity, transferring groups other than amino-acyl groups"/>
    <property type="evidence" value="ECO:0007669"/>
    <property type="project" value="InterPro"/>
</dbReference>
<keyword evidence="3" id="KW-1185">Reference proteome</keyword>
<dbReference type="InterPro" id="IPR051531">
    <property type="entry name" value="N-acetyltransferase"/>
</dbReference>
<sequence length="189" mass="21599">MAIAEPEGEAPDTPILGSARLRLRPLVAGDADALHPAYADAELMRWWNHAPHADLAETRAWFAEEDEEGWRHWAITLTGDDSAIGFVAVNEKRRHVSEIGYLLARPHWGRGIAEEALTCVLDQLFLAENYRRVFADTDPDNVYSRRLLERLGFRLEGVLRAEWETHIGVRDTTLYGLLKEDWTCRPRRA</sequence>
<dbReference type="Gene3D" id="3.40.630.30">
    <property type="match status" value="1"/>
</dbReference>
<accession>A0A2U0SE41</accession>
<dbReference type="PROSITE" id="PS51186">
    <property type="entry name" value="GNAT"/>
    <property type="match status" value="1"/>
</dbReference>
<keyword evidence="2" id="KW-0808">Transferase</keyword>
<evidence type="ECO:0000313" key="2">
    <source>
        <dbReference type="EMBL" id="PVX29619.1"/>
    </source>
</evidence>
<dbReference type="InterPro" id="IPR000182">
    <property type="entry name" value="GNAT_dom"/>
</dbReference>
<dbReference type="InterPro" id="IPR016181">
    <property type="entry name" value="Acyl_CoA_acyltransferase"/>
</dbReference>
<evidence type="ECO:0000259" key="1">
    <source>
        <dbReference type="PROSITE" id="PS51186"/>
    </source>
</evidence>
<dbReference type="SUPFAM" id="SSF55729">
    <property type="entry name" value="Acyl-CoA N-acyltransferases (Nat)"/>
    <property type="match status" value="1"/>
</dbReference>
<comment type="caution">
    <text evidence="2">The sequence shown here is derived from an EMBL/GenBank/DDBJ whole genome shotgun (WGS) entry which is preliminary data.</text>
</comment>
<feature type="domain" description="N-acetyltransferase" evidence="1">
    <location>
        <begin position="21"/>
        <end position="180"/>
    </location>
</feature>
<dbReference type="AlphaFoldDB" id="A0A2U0SE41"/>
<name>A0A2U0SE41_9SPHN</name>
<dbReference type="RefSeq" id="WP_116469054.1">
    <property type="nucleotide sequence ID" value="NZ_QENQ01000001.1"/>
</dbReference>
<dbReference type="Pfam" id="PF13302">
    <property type="entry name" value="Acetyltransf_3"/>
    <property type="match status" value="1"/>
</dbReference>
<organism evidence="2 3">
    <name type="scientific">Sphingomonas pokkalii</name>
    <dbReference type="NCBI Taxonomy" id="2175090"/>
    <lineage>
        <taxon>Bacteria</taxon>
        <taxon>Pseudomonadati</taxon>
        <taxon>Pseudomonadota</taxon>
        <taxon>Alphaproteobacteria</taxon>
        <taxon>Sphingomonadales</taxon>
        <taxon>Sphingomonadaceae</taxon>
        <taxon>Sphingomonas</taxon>
    </lineage>
</organism>
<protein>
    <submittedName>
        <fullName evidence="2">GNAT family N-acetyltransferase</fullName>
    </submittedName>
</protein>
<dbReference type="PANTHER" id="PTHR43792:SF1">
    <property type="entry name" value="N-ACETYLTRANSFERASE DOMAIN-CONTAINING PROTEIN"/>
    <property type="match status" value="1"/>
</dbReference>
<dbReference type="Proteomes" id="UP000245890">
    <property type="component" value="Unassembled WGS sequence"/>
</dbReference>
<evidence type="ECO:0000313" key="3">
    <source>
        <dbReference type="Proteomes" id="UP000245890"/>
    </source>
</evidence>
<gene>
    <name evidence="2" type="ORF">DD559_10040</name>
</gene>